<accession>A0A3P9D2N6</accession>
<reference evidence="8" key="2">
    <citation type="submission" date="2025-05" db="UniProtKB">
        <authorList>
            <consortium name="Ensembl"/>
        </authorList>
    </citation>
    <scope>IDENTIFICATION</scope>
</reference>
<dbReference type="GO" id="GO:0005549">
    <property type="term" value="F:odorant binding"/>
    <property type="evidence" value="ECO:0007669"/>
    <property type="project" value="TreeGrafter"/>
</dbReference>
<reference evidence="7 9" key="1">
    <citation type="journal article" date="2014" name="Nature">
        <title>The genomic substrate for adaptive radiation in African cichlid fish.</title>
        <authorList>
            <person name="Brawand D."/>
            <person name="Wagner C.E."/>
            <person name="Li Y.I."/>
            <person name="Malinsky M."/>
            <person name="Keller I."/>
            <person name="Fan S."/>
            <person name="Simakov O."/>
            <person name="Ng A.Y."/>
            <person name="Lim Z.W."/>
            <person name="Bezault E."/>
            <person name="Turner-Maier J."/>
            <person name="Johnson J."/>
            <person name="Alcazar R."/>
            <person name="Noh H.J."/>
            <person name="Russell P."/>
            <person name="Aken B."/>
            <person name="Alfoldi J."/>
            <person name="Amemiya C."/>
            <person name="Azzouzi N."/>
            <person name="Baroiller J.F."/>
            <person name="Barloy-Hubler F."/>
            <person name="Berlin A."/>
            <person name="Bloomquist R."/>
            <person name="Carleton K.L."/>
            <person name="Conte M.A."/>
            <person name="D'Cotta H."/>
            <person name="Eshel O."/>
            <person name="Gaffney L."/>
            <person name="Galibert F."/>
            <person name="Gante H.F."/>
            <person name="Gnerre S."/>
            <person name="Greuter L."/>
            <person name="Guyon R."/>
            <person name="Haddad N.S."/>
            <person name="Haerty W."/>
            <person name="Harris R.M."/>
            <person name="Hofmann H.A."/>
            <person name="Hourlier T."/>
            <person name="Hulata G."/>
            <person name="Jaffe D.B."/>
            <person name="Lara M."/>
            <person name="Lee A.P."/>
            <person name="MacCallum I."/>
            <person name="Mwaiko S."/>
            <person name="Nikaido M."/>
            <person name="Nishihara H."/>
            <person name="Ozouf-Costaz C."/>
            <person name="Penman D.J."/>
            <person name="Przybylski D."/>
            <person name="Rakotomanga M."/>
            <person name="Renn S.C.P."/>
            <person name="Ribeiro F.J."/>
            <person name="Ron M."/>
            <person name="Salzburger W."/>
            <person name="Sanchez-Pulido L."/>
            <person name="Santos M.E."/>
            <person name="Searle S."/>
            <person name="Sharpe T."/>
            <person name="Swofford R."/>
            <person name="Tan F.J."/>
            <person name="Williams L."/>
            <person name="Young S."/>
            <person name="Yin S."/>
            <person name="Okada N."/>
            <person name="Kocher T.D."/>
            <person name="Miska E.A."/>
            <person name="Lander E.S."/>
            <person name="Venkatesh B."/>
            <person name="Fernald R.D."/>
            <person name="Meyer A."/>
            <person name="Ponting C.P."/>
            <person name="Streelman J.T."/>
            <person name="Lindblad-Toh K."/>
            <person name="Seehausen O."/>
            <person name="Di Palma F."/>
        </authorList>
    </citation>
    <scope>NUCLEOTIDE SEQUENCE</scope>
</reference>
<evidence type="ECO:0000256" key="5">
    <source>
        <dbReference type="SAM" id="Phobius"/>
    </source>
</evidence>
<keyword evidence="2 5" id="KW-0812">Transmembrane</keyword>
<dbReference type="Pfam" id="PF00001">
    <property type="entry name" value="7tm_1"/>
    <property type="match status" value="1"/>
</dbReference>
<evidence type="ECO:0000313" key="8">
    <source>
        <dbReference type="Ensembl" id="ENSMZEP00005028619.1"/>
    </source>
</evidence>
<dbReference type="GO" id="GO:0004930">
    <property type="term" value="F:G protein-coupled receptor activity"/>
    <property type="evidence" value="ECO:0007669"/>
    <property type="project" value="InterPro"/>
</dbReference>
<keyword evidence="3 5" id="KW-1133">Transmembrane helix</keyword>
<dbReference type="Ensembl" id="ENSMZET00005029524.1">
    <property type="protein sequence ID" value="ENSMZEP00005028619.1"/>
    <property type="gene ID" value="ENSMZEG00005021335.1"/>
</dbReference>
<evidence type="ECO:0000256" key="4">
    <source>
        <dbReference type="ARBA" id="ARBA00023136"/>
    </source>
</evidence>
<feature type="domain" description="G-protein coupled receptors family 1 profile" evidence="6">
    <location>
        <begin position="40"/>
        <end position="285"/>
    </location>
</feature>
<dbReference type="PROSITE" id="PS50262">
    <property type="entry name" value="G_PROTEIN_RECEP_F1_2"/>
    <property type="match status" value="1"/>
</dbReference>
<feature type="transmembrane region" description="Helical" evidence="5">
    <location>
        <begin position="197"/>
        <end position="217"/>
    </location>
</feature>
<evidence type="ECO:0000313" key="7">
    <source>
        <dbReference type="Ensembl" id="ENSMZEP00005010674.1"/>
    </source>
</evidence>
<comment type="subcellular location">
    <subcellularLocation>
        <location evidence="1">Membrane</location>
    </subcellularLocation>
</comment>
<dbReference type="KEGG" id="mze:101469495"/>
<dbReference type="PANTHER" id="PTHR26451">
    <property type="entry name" value="G_PROTEIN_RECEP_F1_2 DOMAIN-CONTAINING PROTEIN"/>
    <property type="match status" value="1"/>
</dbReference>
<dbReference type="InterPro" id="IPR052921">
    <property type="entry name" value="GPCR1_Superfamily_Member"/>
</dbReference>
<keyword evidence="4 5" id="KW-0472">Membrane</keyword>
<sequence length="313" mass="35569">MNLTQVDSNATITLNYWKTFVKAVGKNVTVVVLGITINYINATMIHTFNKYHIFKLNPRYILFIHLVLNDIIQLSTSISLFIFSYAFHTIHVSLCLLLILPAIFTTQNTPLNIAFMAAECCVSVCIPLRYSYICTVKRTYIVIGIIWAISSLSILPDLFILLAVESSQFLQSRVVCSRDSVFRSSYSVKKRDASHTLFLVLVSVTLLYTYCQILFVARCADSDTKKARNTILIHGFQVLLCTTVYVQPPLIKLLVYFFPEGLSDINFATFVINQVLPRLGSPIIYGLRDKTFRKFLKRHLCAVNNLPKIIRSS</sequence>
<dbReference type="InterPro" id="IPR000276">
    <property type="entry name" value="GPCR_Rhodpsn"/>
</dbReference>
<feature type="transmembrane region" description="Helical" evidence="5">
    <location>
        <begin position="140"/>
        <end position="164"/>
    </location>
</feature>
<protein>
    <submittedName>
        <fullName evidence="8">Olfactory receptor 52E8-like</fullName>
    </submittedName>
</protein>
<organism evidence="8 9">
    <name type="scientific">Maylandia zebra</name>
    <name type="common">zebra mbuna</name>
    <dbReference type="NCBI Taxonomy" id="106582"/>
    <lineage>
        <taxon>Eukaryota</taxon>
        <taxon>Metazoa</taxon>
        <taxon>Chordata</taxon>
        <taxon>Craniata</taxon>
        <taxon>Vertebrata</taxon>
        <taxon>Euteleostomi</taxon>
        <taxon>Actinopterygii</taxon>
        <taxon>Neopterygii</taxon>
        <taxon>Teleostei</taxon>
        <taxon>Neoteleostei</taxon>
        <taxon>Acanthomorphata</taxon>
        <taxon>Ovalentaria</taxon>
        <taxon>Cichlomorphae</taxon>
        <taxon>Cichliformes</taxon>
        <taxon>Cichlidae</taxon>
        <taxon>African cichlids</taxon>
        <taxon>Pseudocrenilabrinae</taxon>
        <taxon>Haplochromini</taxon>
        <taxon>Maylandia</taxon>
        <taxon>Maylandia zebra complex</taxon>
    </lineage>
</organism>
<name>A0A3P9D2N6_9CICH</name>
<feature type="transmembrane region" description="Helical" evidence="5">
    <location>
        <begin position="267"/>
        <end position="287"/>
    </location>
</feature>
<evidence type="ECO:0000256" key="3">
    <source>
        <dbReference type="ARBA" id="ARBA00022989"/>
    </source>
</evidence>
<dbReference type="GeneTree" id="ENSGT00940000161337"/>
<dbReference type="PANTHER" id="PTHR26451:SF998">
    <property type="entry name" value="ODORANT RECEPTOR-RELATED"/>
    <property type="match status" value="1"/>
</dbReference>
<dbReference type="CDD" id="cd00637">
    <property type="entry name" value="7tm_classA_rhodopsin-like"/>
    <property type="match status" value="1"/>
</dbReference>
<evidence type="ECO:0000259" key="6">
    <source>
        <dbReference type="PROSITE" id="PS50262"/>
    </source>
</evidence>
<proteinExistence type="predicted"/>
<evidence type="ECO:0000256" key="1">
    <source>
        <dbReference type="ARBA" id="ARBA00004370"/>
    </source>
</evidence>
<dbReference type="Gene3D" id="1.20.1070.10">
    <property type="entry name" value="Rhodopsin 7-helix transmembrane proteins"/>
    <property type="match status" value="1"/>
</dbReference>
<dbReference type="Proteomes" id="UP000265160">
    <property type="component" value="LG5"/>
</dbReference>
<feature type="transmembrane region" description="Helical" evidence="5">
    <location>
        <begin position="229"/>
        <end position="247"/>
    </location>
</feature>
<dbReference type="KEGG" id="mze:112434859"/>
<dbReference type="RefSeq" id="XP_004559127.2">
    <property type="nucleotide sequence ID" value="XM_004559070.2"/>
</dbReference>
<dbReference type="Ensembl" id="ENSMZET00005011049.1">
    <property type="protein sequence ID" value="ENSMZEP00005010674.1"/>
    <property type="gene ID" value="ENSMZEG00005008007.1"/>
</dbReference>
<dbReference type="RefSeq" id="XP_024658362.1">
    <property type="nucleotide sequence ID" value="XM_024802594.1"/>
</dbReference>
<dbReference type="GO" id="GO:0004984">
    <property type="term" value="F:olfactory receptor activity"/>
    <property type="evidence" value="ECO:0007669"/>
    <property type="project" value="TreeGrafter"/>
</dbReference>
<dbReference type="GO" id="GO:0016020">
    <property type="term" value="C:membrane"/>
    <property type="evidence" value="ECO:0007669"/>
    <property type="project" value="UniProtKB-SubCell"/>
</dbReference>
<evidence type="ECO:0000313" key="9">
    <source>
        <dbReference type="Proteomes" id="UP000265160"/>
    </source>
</evidence>
<keyword evidence="9" id="KW-1185">Reference proteome</keyword>
<feature type="transmembrane region" description="Helical" evidence="5">
    <location>
        <begin position="110"/>
        <end position="128"/>
    </location>
</feature>
<dbReference type="InterPro" id="IPR017452">
    <property type="entry name" value="GPCR_Rhodpsn_7TM"/>
</dbReference>
<dbReference type="AlphaFoldDB" id="A0A3P9D2N6"/>
<dbReference type="FunFam" id="1.20.1070.10:FF:000096">
    <property type="entry name" value="Odorant receptor 131-2"/>
    <property type="match status" value="1"/>
</dbReference>
<dbReference type="SUPFAM" id="SSF81321">
    <property type="entry name" value="Family A G protein-coupled receptor-like"/>
    <property type="match status" value="1"/>
</dbReference>
<evidence type="ECO:0000256" key="2">
    <source>
        <dbReference type="ARBA" id="ARBA00022692"/>
    </source>
</evidence>
<feature type="transmembrane region" description="Helical" evidence="5">
    <location>
        <begin position="80"/>
        <end position="104"/>
    </location>
</feature>